<evidence type="ECO:0000256" key="6">
    <source>
        <dbReference type="ARBA" id="ARBA00022989"/>
    </source>
</evidence>
<keyword evidence="3" id="KW-0813">Transport</keyword>
<name>A0A1Z4N9P3_9CYAN</name>
<dbReference type="PANTHER" id="PTHR30294:SF29">
    <property type="entry name" value="MULTIDRUG ABC TRANSPORTER PERMEASE YBHS-RELATED"/>
    <property type="match status" value="1"/>
</dbReference>
<dbReference type="InterPro" id="IPR013525">
    <property type="entry name" value="ABC2_TM"/>
</dbReference>
<dbReference type="GO" id="GO:0140359">
    <property type="term" value="F:ABC-type transporter activity"/>
    <property type="evidence" value="ECO:0007669"/>
    <property type="project" value="InterPro"/>
</dbReference>
<keyword evidence="7 8" id="KW-0472">Membrane</keyword>
<dbReference type="AlphaFoldDB" id="A0A1Z4N9P3"/>
<gene>
    <name evidence="10" type="ORF">NIES37_64180</name>
</gene>
<feature type="transmembrane region" description="Helical" evidence="8">
    <location>
        <begin position="35"/>
        <end position="55"/>
    </location>
</feature>
<reference evidence="10 11" key="1">
    <citation type="submission" date="2017-06" db="EMBL/GenBank/DDBJ databases">
        <title>Genome sequencing of cyanobaciteial culture collection at National Institute for Environmental Studies (NIES).</title>
        <authorList>
            <person name="Hirose Y."/>
            <person name="Shimura Y."/>
            <person name="Fujisawa T."/>
            <person name="Nakamura Y."/>
            <person name="Kawachi M."/>
        </authorList>
    </citation>
    <scope>NUCLEOTIDE SEQUENCE [LARGE SCALE GENOMIC DNA]</scope>
    <source>
        <strain evidence="10 11">NIES-37</strain>
    </source>
</reference>
<dbReference type="InterPro" id="IPR047817">
    <property type="entry name" value="ABC2_TM_bact-type"/>
</dbReference>
<evidence type="ECO:0000313" key="11">
    <source>
        <dbReference type="Proteomes" id="UP000218785"/>
    </source>
</evidence>
<dbReference type="GO" id="GO:0005886">
    <property type="term" value="C:plasma membrane"/>
    <property type="evidence" value="ECO:0007669"/>
    <property type="project" value="UniProtKB-SubCell"/>
</dbReference>
<dbReference type="EMBL" id="AP018248">
    <property type="protein sequence ID" value="BAZ02406.1"/>
    <property type="molecule type" value="Genomic_DNA"/>
</dbReference>
<dbReference type="Gene3D" id="3.40.1710.10">
    <property type="entry name" value="abc type-2 transporter like domain"/>
    <property type="match status" value="1"/>
</dbReference>
<evidence type="ECO:0000313" key="10">
    <source>
        <dbReference type="EMBL" id="BAZ02406.1"/>
    </source>
</evidence>
<accession>A0A1Z4N9P3</accession>
<comment type="similarity">
    <text evidence="2">Belongs to the ABC-2 integral membrane protein family.</text>
</comment>
<sequence length="394" mass="44383">MRRNSHYQLPITNYQMKRILSQCRKELAQFRRDRLSLALAFLLPLITLIIFGFVIRLESKNIPLFIQDFDNSPLSRSYIERLFATNQFEPIQNSSFPFFPAKESPEIRNPQTAIDQGLAKASIVIPPDFSRRIKSGLSTDVQVLVDGTDVNNARIIKNSIQATTIFFLRDSGLQSAFDKIITHIRLWFNPGRKESLYIVPGIYAVILWIYPSLLTAVAMVREKEKGTILQVYASSLTAEELLLGKGLAFLLIGICIAIVIMLISAIIWQLSWVVEPTSLLIGTLLFLIDSVMFGLLIGVRVPNQNAAVQAVALLGFLTALLLSGFIYPLSNIPFPLSLFSAIIPARYYITITRDAYVRGTGWVGIWFSIVMLIILGLLLFNVARRILKRMQLSD</sequence>
<feature type="domain" description="ABC transmembrane type-2" evidence="9">
    <location>
        <begin position="153"/>
        <end position="390"/>
    </location>
</feature>
<evidence type="ECO:0000256" key="2">
    <source>
        <dbReference type="ARBA" id="ARBA00007783"/>
    </source>
</evidence>
<evidence type="ECO:0000256" key="1">
    <source>
        <dbReference type="ARBA" id="ARBA00004651"/>
    </source>
</evidence>
<feature type="transmembrane region" description="Helical" evidence="8">
    <location>
        <begin position="196"/>
        <end position="220"/>
    </location>
</feature>
<keyword evidence="5 8" id="KW-0812">Transmembrane</keyword>
<comment type="subcellular location">
    <subcellularLocation>
        <location evidence="1">Cell membrane</location>
        <topology evidence="1">Multi-pass membrane protein</topology>
    </subcellularLocation>
</comment>
<dbReference type="PANTHER" id="PTHR30294">
    <property type="entry name" value="MEMBRANE COMPONENT OF ABC TRANSPORTER YHHJ-RELATED"/>
    <property type="match status" value="1"/>
</dbReference>
<keyword evidence="6 8" id="KW-1133">Transmembrane helix</keyword>
<dbReference type="KEGG" id="ttq:NIES37_64180"/>
<evidence type="ECO:0000259" key="9">
    <source>
        <dbReference type="PROSITE" id="PS51012"/>
    </source>
</evidence>
<feature type="transmembrane region" description="Helical" evidence="8">
    <location>
        <begin position="241"/>
        <end position="267"/>
    </location>
</feature>
<evidence type="ECO:0000256" key="8">
    <source>
        <dbReference type="SAM" id="Phobius"/>
    </source>
</evidence>
<organism evidence="10 11">
    <name type="scientific">Tolypothrix tenuis PCC 7101</name>
    <dbReference type="NCBI Taxonomy" id="231146"/>
    <lineage>
        <taxon>Bacteria</taxon>
        <taxon>Bacillati</taxon>
        <taxon>Cyanobacteriota</taxon>
        <taxon>Cyanophyceae</taxon>
        <taxon>Nostocales</taxon>
        <taxon>Tolypothrichaceae</taxon>
        <taxon>Tolypothrix</taxon>
    </lineage>
</organism>
<protein>
    <submittedName>
        <fullName evidence="10">ABC-2 type transporter</fullName>
    </submittedName>
</protein>
<evidence type="ECO:0000256" key="3">
    <source>
        <dbReference type="ARBA" id="ARBA00022448"/>
    </source>
</evidence>
<dbReference type="Pfam" id="PF12698">
    <property type="entry name" value="ABC2_membrane_3"/>
    <property type="match status" value="1"/>
</dbReference>
<feature type="transmembrane region" description="Helical" evidence="8">
    <location>
        <begin position="279"/>
        <end position="299"/>
    </location>
</feature>
<dbReference type="PROSITE" id="PS51012">
    <property type="entry name" value="ABC_TM2"/>
    <property type="match status" value="1"/>
</dbReference>
<keyword evidence="11" id="KW-1185">Reference proteome</keyword>
<feature type="transmembrane region" description="Helical" evidence="8">
    <location>
        <begin position="363"/>
        <end position="383"/>
    </location>
</feature>
<dbReference type="InterPro" id="IPR051449">
    <property type="entry name" value="ABC-2_transporter_component"/>
</dbReference>
<proteinExistence type="inferred from homology"/>
<dbReference type="Proteomes" id="UP000218785">
    <property type="component" value="Chromosome"/>
</dbReference>
<evidence type="ECO:0000256" key="4">
    <source>
        <dbReference type="ARBA" id="ARBA00022475"/>
    </source>
</evidence>
<feature type="transmembrane region" description="Helical" evidence="8">
    <location>
        <begin position="306"/>
        <end position="327"/>
    </location>
</feature>
<evidence type="ECO:0000256" key="7">
    <source>
        <dbReference type="ARBA" id="ARBA00023136"/>
    </source>
</evidence>
<keyword evidence="4" id="KW-1003">Cell membrane</keyword>
<evidence type="ECO:0000256" key="5">
    <source>
        <dbReference type="ARBA" id="ARBA00022692"/>
    </source>
</evidence>